<dbReference type="SMART" id="SM01321">
    <property type="entry name" value="Y1_Tnp"/>
    <property type="match status" value="1"/>
</dbReference>
<gene>
    <name evidence="2" type="ORF">A2569_02040</name>
</gene>
<comment type="caution">
    <text evidence="2">The sequence shown here is derived from an EMBL/GenBank/DDBJ whole genome shotgun (WGS) entry which is preliminary data.</text>
</comment>
<dbReference type="Pfam" id="PF01797">
    <property type="entry name" value="Y1_Tnp"/>
    <property type="match status" value="1"/>
</dbReference>
<dbReference type="AlphaFoldDB" id="A0A1G2QKQ2"/>
<dbReference type="Gene3D" id="3.30.70.1290">
    <property type="entry name" value="Transposase IS200-like"/>
    <property type="match status" value="1"/>
</dbReference>
<dbReference type="PANTHER" id="PTHR34322">
    <property type="entry name" value="TRANSPOSASE, Y1_TNP DOMAIN-CONTAINING"/>
    <property type="match status" value="1"/>
</dbReference>
<evidence type="ECO:0000313" key="3">
    <source>
        <dbReference type="Proteomes" id="UP000177090"/>
    </source>
</evidence>
<dbReference type="InterPro" id="IPR002686">
    <property type="entry name" value="Transposase_17"/>
</dbReference>
<reference evidence="2 3" key="1">
    <citation type="journal article" date="2016" name="Nat. Commun.">
        <title>Thousands of microbial genomes shed light on interconnected biogeochemical processes in an aquifer system.</title>
        <authorList>
            <person name="Anantharaman K."/>
            <person name="Brown C.T."/>
            <person name="Hug L.A."/>
            <person name="Sharon I."/>
            <person name="Castelle C.J."/>
            <person name="Probst A.J."/>
            <person name="Thomas B.C."/>
            <person name="Singh A."/>
            <person name="Wilkins M.J."/>
            <person name="Karaoz U."/>
            <person name="Brodie E.L."/>
            <person name="Williams K.H."/>
            <person name="Hubbard S.S."/>
            <person name="Banfield J.F."/>
        </authorList>
    </citation>
    <scope>NUCLEOTIDE SEQUENCE [LARGE SCALE GENOMIC DNA]</scope>
</reference>
<dbReference type="GO" id="GO:0004803">
    <property type="term" value="F:transposase activity"/>
    <property type="evidence" value="ECO:0007669"/>
    <property type="project" value="InterPro"/>
</dbReference>
<accession>A0A1G2QKQ2</accession>
<dbReference type="GO" id="GO:0006313">
    <property type="term" value="P:DNA transposition"/>
    <property type="evidence" value="ECO:0007669"/>
    <property type="project" value="InterPro"/>
</dbReference>
<dbReference type="GO" id="GO:0003677">
    <property type="term" value="F:DNA binding"/>
    <property type="evidence" value="ECO:0007669"/>
    <property type="project" value="InterPro"/>
</dbReference>
<dbReference type="PANTHER" id="PTHR34322:SF2">
    <property type="entry name" value="TRANSPOSASE IS200-LIKE DOMAIN-CONTAINING PROTEIN"/>
    <property type="match status" value="1"/>
</dbReference>
<organism evidence="2 3">
    <name type="scientific">Candidatus Vogelbacteria bacterium RIFOXYD1_FULL_51_18</name>
    <dbReference type="NCBI Taxonomy" id="1802440"/>
    <lineage>
        <taxon>Bacteria</taxon>
        <taxon>Candidatus Vogeliibacteriota</taxon>
    </lineage>
</organism>
<name>A0A1G2QKQ2_9BACT</name>
<feature type="domain" description="Transposase IS200-like" evidence="1">
    <location>
        <begin position="1"/>
        <end position="139"/>
    </location>
</feature>
<protein>
    <recommendedName>
        <fullName evidence="1">Transposase IS200-like domain-containing protein</fullName>
    </recommendedName>
</protein>
<dbReference type="EMBL" id="MHTL01000012">
    <property type="protein sequence ID" value="OHA60531.1"/>
    <property type="molecule type" value="Genomic_DNA"/>
</dbReference>
<proteinExistence type="predicted"/>
<dbReference type="SUPFAM" id="SSF143422">
    <property type="entry name" value="Transposase IS200-like"/>
    <property type="match status" value="1"/>
</dbReference>
<dbReference type="InterPro" id="IPR036515">
    <property type="entry name" value="Transposase_17_sf"/>
</dbReference>
<dbReference type="Proteomes" id="UP000177090">
    <property type="component" value="Unassembled WGS sequence"/>
</dbReference>
<evidence type="ECO:0000259" key="1">
    <source>
        <dbReference type="SMART" id="SM01321"/>
    </source>
</evidence>
<sequence>MDTIYHIYNRGVEKRTIFLDDRDRIRFINSLAIFNSSDLDPNVSRTMRNTLMTGVRLQSDDQLVEIMAFCLMPNHFHLMMRARTERGISKFMQKLGTGYANYFNLRRQRVGSLFQNKYKSVPIMDDAHFLWLPHYIHCNPAKKNDWSPTSVKGYRWSSYGEYAEDAGNKRYPEIIDTTFLSEIFETPENFRKQTQEWLKSYSESEADGTNALIID</sequence>
<dbReference type="STRING" id="1802440.A2569_02040"/>
<evidence type="ECO:0000313" key="2">
    <source>
        <dbReference type="EMBL" id="OHA60531.1"/>
    </source>
</evidence>